<keyword evidence="1" id="KW-0472">Membrane</keyword>
<accession>A0A1D7QVN0</accession>
<evidence type="ECO:0000313" key="2">
    <source>
        <dbReference type="EMBL" id="AOM83072.1"/>
    </source>
</evidence>
<reference evidence="2 3" key="1">
    <citation type="submission" date="2015-08" db="EMBL/GenBank/DDBJ databases">
        <title>The complete genome sequence of Bacillus beveridgei MLTeJB.</title>
        <authorList>
            <person name="Hanson T.E."/>
            <person name="Mesa C."/>
            <person name="Basesman S.M."/>
            <person name="Oremland R.S."/>
        </authorList>
    </citation>
    <scope>NUCLEOTIDE SEQUENCE [LARGE SCALE GENOMIC DNA]</scope>
    <source>
        <strain evidence="2 3">MLTeJB</strain>
    </source>
</reference>
<feature type="transmembrane region" description="Helical" evidence="1">
    <location>
        <begin position="7"/>
        <end position="24"/>
    </location>
</feature>
<dbReference type="AlphaFoldDB" id="A0A1D7QVN0"/>
<evidence type="ECO:0000313" key="3">
    <source>
        <dbReference type="Proteomes" id="UP000094463"/>
    </source>
</evidence>
<protein>
    <submittedName>
        <fullName evidence="2">Uncharacterized protein</fullName>
    </submittedName>
</protein>
<sequence>MKTLLKGLLIGLGIGLVVYGTGWYRDCLEQQEIEKERETFGK</sequence>
<keyword evidence="1" id="KW-1133">Transmembrane helix</keyword>
<keyword evidence="3" id="KW-1185">Reference proteome</keyword>
<dbReference type="KEGG" id="bbev:BBEV_1711"/>
<name>A0A1D7QVN0_9BACI</name>
<gene>
    <name evidence="2" type="ORF">BBEV_1711</name>
</gene>
<organism evidence="2 3">
    <name type="scientific">Salisediminibacterium beveridgei</name>
    <dbReference type="NCBI Taxonomy" id="632773"/>
    <lineage>
        <taxon>Bacteria</taxon>
        <taxon>Bacillati</taxon>
        <taxon>Bacillota</taxon>
        <taxon>Bacilli</taxon>
        <taxon>Bacillales</taxon>
        <taxon>Bacillaceae</taxon>
        <taxon>Salisediminibacterium</taxon>
    </lineage>
</organism>
<dbReference type="EMBL" id="CP012502">
    <property type="protein sequence ID" value="AOM83072.1"/>
    <property type="molecule type" value="Genomic_DNA"/>
</dbReference>
<proteinExistence type="predicted"/>
<keyword evidence="1" id="KW-0812">Transmembrane</keyword>
<evidence type="ECO:0000256" key="1">
    <source>
        <dbReference type="SAM" id="Phobius"/>
    </source>
</evidence>
<dbReference type="STRING" id="632773.BBEV_1711"/>
<dbReference type="Proteomes" id="UP000094463">
    <property type="component" value="Chromosome"/>
</dbReference>
<dbReference type="RefSeq" id="WP_267887762.1">
    <property type="nucleotide sequence ID" value="NZ_CP012502.1"/>
</dbReference>